<keyword evidence="5 11" id="KW-0436">Ligase</keyword>
<dbReference type="FunFam" id="3.90.1260.10:FF:000007">
    <property type="entry name" value="Argininosuccinate synthase"/>
    <property type="match status" value="1"/>
</dbReference>
<evidence type="ECO:0000256" key="6">
    <source>
        <dbReference type="ARBA" id="ARBA00022605"/>
    </source>
</evidence>
<gene>
    <name evidence="11" type="ORF">MNBD_ACTINO01-2648</name>
</gene>
<dbReference type="NCBIfam" id="NF001770">
    <property type="entry name" value="PRK00509.1"/>
    <property type="match status" value="1"/>
</dbReference>
<name>A0A3B0SWU6_9ZZZZ</name>
<feature type="non-terminal residue" evidence="11">
    <location>
        <position position="357"/>
    </location>
</feature>
<dbReference type="AlphaFoldDB" id="A0A3B0SWU6"/>
<dbReference type="InterPro" id="IPR001518">
    <property type="entry name" value="Arginosuc_synth"/>
</dbReference>
<dbReference type="Pfam" id="PF00764">
    <property type="entry name" value="Arginosuc_synth"/>
    <property type="match status" value="1"/>
</dbReference>
<evidence type="ECO:0000256" key="2">
    <source>
        <dbReference type="ARBA" id="ARBA00011881"/>
    </source>
</evidence>
<organism evidence="11">
    <name type="scientific">hydrothermal vent metagenome</name>
    <dbReference type="NCBI Taxonomy" id="652676"/>
    <lineage>
        <taxon>unclassified sequences</taxon>
        <taxon>metagenomes</taxon>
        <taxon>ecological metagenomes</taxon>
    </lineage>
</organism>
<dbReference type="InterPro" id="IPR048267">
    <property type="entry name" value="Arginosuc_syn_N"/>
</dbReference>
<evidence type="ECO:0000259" key="10">
    <source>
        <dbReference type="Pfam" id="PF20979"/>
    </source>
</evidence>
<dbReference type="Pfam" id="PF20979">
    <property type="entry name" value="Arginosuc_syn_C"/>
    <property type="match status" value="1"/>
</dbReference>
<dbReference type="UniPathway" id="UPA00068">
    <property type="reaction ID" value="UER00113"/>
</dbReference>
<dbReference type="PROSITE" id="PS00564">
    <property type="entry name" value="ARGININOSUCCIN_SYN_1"/>
    <property type="match status" value="1"/>
</dbReference>
<dbReference type="CDD" id="cd01999">
    <property type="entry name" value="ASS"/>
    <property type="match status" value="1"/>
</dbReference>
<evidence type="ECO:0000256" key="1">
    <source>
        <dbReference type="ARBA" id="ARBA00004967"/>
    </source>
</evidence>
<keyword evidence="7" id="KW-0547">Nucleotide-binding</keyword>
<dbReference type="EMBL" id="UOEI01000662">
    <property type="protein sequence ID" value="VAW08980.1"/>
    <property type="molecule type" value="Genomic_DNA"/>
</dbReference>
<keyword evidence="6" id="KW-0028">Amino-acid biosynthesis</keyword>
<dbReference type="PROSITE" id="PS00565">
    <property type="entry name" value="ARGININOSUCCIN_SYN_2"/>
    <property type="match status" value="1"/>
</dbReference>
<dbReference type="InterPro" id="IPR014729">
    <property type="entry name" value="Rossmann-like_a/b/a_fold"/>
</dbReference>
<evidence type="ECO:0000256" key="4">
    <source>
        <dbReference type="ARBA" id="ARBA00022571"/>
    </source>
</evidence>
<accession>A0A3B0SWU6</accession>
<dbReference type="GO" id="GO:0004055">
    <property type="term" value="F:argininosuccinate synthase activity"/>
    <property type="evidence" value="ECO:0007669"/>
    <property type="project" value="UniProtKB-EC"/>
</dbReference>
<dbReference type="FunFam" id="3.40.50.620:FF:000019">
    <property type="entry name" value="Argininosuccinate synthase"/>
    <property type="match status" value="1"/>
</dbReference>
<dbReference type="PANTHER" id="PTHR11587:SF2">
    <property type="entry name" value="ARGININOSUCCINATE SYNTHASE"/>
    <property type="match status" value="1"/>
</dbReference>
<comment type="subunit">
    <text evidence="2">Homotetramer.</text>
</comment>
<evidence type="ECO:0000256" key="5">
    <source>
        <dbReference type="ARBA" id="ARBA00022598"/>
    </source>
</evidence>
<keyword evidence="8" id="KW-0067">ATP-binding</keyword>
<evidence type="ECO:0000256" key="3">
    <source>
        <dbReference type="ARBA" id="ARBA00012286"/>
    </source>
</evidence>
<evidence type="ECO:0000313" key="11">
    <source>
        <dbReference type="EMBL" id="VAW08980.1"/>
    </source>
</evidence>
<evidence type="ECO:0000259" key="9">
    <source>
        <dbReference type="Pfam" id="PF00764"/>
    </source>
</evidence>
<dbReference type="InterPro" id="IPR018223">
    <property type="entry name" value="Arginosuc_synth_CS"/>
</dbReference>
<reference evidence="11" key="1">
    <citation type="submission" date="2018-06" db="EMBL/GenBank/DDBJ databases">
        <authorList>
            <person name="Zhirakovskaya E."/>
        </authorList>
    </citation>
    <scope>NUCLEOTIDE SEQUENCE</scope>
</reference>
<dbReference type="GO" id="GO:0000053">
    <property type="term" value="P:argininosuccinate metabolic process"/>
    <property type="evidence" value="ECO:0007669"/>
    <property type="project" value="TreeGrafter"/>
</dbReference>
<feature type="domain" description="Arginosuccinate synthase C-terminal" evidence="10">
    <location>
        <begin position="177"/>
        <end position="357"/>
    </location>
</feature>
<dbReference type="GO" id="GO:0005524">
    <property type="term" value="F:ATP binding"/>
    <property type="evidence" value="ECO:0007669"/>
    <property type="project" value="UniProtKB-KW"/>
</dbReference>
<dbReference type="InterPro" id="IPR048268">
    <property type="entry name" value="Arginosuc_syn_C"/>
</dbReference>
<dbReference type="InterPro" id="IPR024074">
    <property type="entry name" value="AS_cat/multimer_dom_body"/>
</dbReference>
<dbReference type="SUPFAM" id="SSF52402">
    <property type="entry name" value="Adenine nucleotide alpha hydrolases-like"/>
    <property type="match status" value="1"/>
</dbReference>
<feature type="domain" description="Arginosuccinate synthase-like N-terminal" evidence="9">
    <location>
        <begin position="7"/>
        <end position="168"/>
    </location>
</feature>
<dbReference type="GO" id="GO:0005737">
    <property type="term" value="C:cytoplasm"/>
    <property type="evidence" value="ECO:0007669"/>
    <property type="project" value="TreeGrafter"/>
</dbReference>
<sequence>MSKDIKKVVLAYSGGLDTSVILRWIIEEYGAEVVAYTADVGQGEETEEARVKALETGAVEAICEDLREEFVEEYVFPAFRASSLYEGYYLMGTSLARPVISKGLVRAAIETGADAIAHGATGKGNDQVRFELSAYALKPDIKVIAPWREWDLKGRADCVAYAEKYDIPISVTPDKPYSMDANLLHISYEGGVLEDPWVGPSADMFKMTTDPTDAPDEPEIITIGYEAGDPVSVNGERLSPVDLLTKLNQIGGKHGVGRVDIVENRFVGMKSRGVYETPGGTILYHAHRAVESLTLDREVAHLRDELSNKYAEMVYNGFWFAPEREALQHFMDDVQKPVTGEARLKLYKGQAIVEGRR</sequence>
<dbReference type="InterPro" id="IPR023434">
    <property type="entry name" value="Arginosuc_synth_type_1_subfam"/>
</dbReference>
<dbReference type="GO" id="GO:0000050">
    <property type="term" value="P:urea cycle"/>
    <property type="evidence" value="ECO:0007669"/>
    <property type="project" value="TreeGrafter"/>
</dbReference>
<evidence type="ECO:0000256" key="8">
    <source>
        <dbReference type="ARBA" id="ARBA00022840"/>
    </source>
</evidence>
<dbReference type="HAMAP" id="MF_00005">
    <property type="entry name" value="Arg_succ_synth_type1"/>
    <property type="match status" value="1"/>
</dbReference>
<dbReference type="SUPFAM" id="SSF69864">
    <property type="entry name" value="Argininosuccinate synthetase, C-terminal domain"/>
    <property type="match status" value="1"/>
</dbReference>
<dbReference type="GO" id="GO:0006526">
    <property type="term" value="P:L-arginine biosynthetic process"/>
    <property type="evidence" value="ECO:0007669"/>
    <property type="project" value="UniProtKB-UniPathway"/>
</dbReference>
<proteinExistence type="inferred from homology"/>
<dbReference type="NCBIfam" id="TIGR00032">
    <property type="entry name" value="argG"/>
    <property type="match status" value="1"/>
</dbReference>
<dbReference type="Gene3D" id="3.90.1260.10">
    <property type="entry name" value="Argininosuccinate synthetase, chain A, domain 2"/>
    <property type="match status" value="1"/>
</dbReference>
<dbReference type="Gene3D" id="3.40.50.620">
    <property type="entry name" value="HUPs"/>
    <property type="match status" value="1"/>
</dbReference>
<evidence type="ECO:0000256" key="7">
    <source>
        <dbReference type="ARBA" id="ARBA00022741"/>
    </source>
</evidence>
<dbReference type="EC" id="6.3.4.5" evidence="3"/>
<comment type="pathway">
    <text evidence="1">Amino-acid biosynthesis; L-arginine biosynthesis; L-arginine from L-ornithine and carbamoyl phosphate: step 2/3.</text>
</comment>
<keyword evidence="4" id="KW-0055">Arginine biosynthesis</keyword>
<dbReference type="PANTHER" id="PTHR11587">
    <property type="entry name" value="ARGININOSUCCINATE SYNTHASE"/>
    <property type="match status" value="1"/>
</dbReference>
<protein>
    <recommendedName>
        <fullName evidence="3">argininosuccinate synthase</fullName>
        <ecNumber evidence="3">6.3.4.5</ecNumber>
    </recommendedName>
</protein>